<dbReference type="Proteomes" id="UP000186406">
    <property type="component" value="Unassembled WGS sequence"/>
</dbReference>
<keyword evidence="2" id="KW-1185">Reference proteome</keyword>
<dbReference type="Pfam" id="PF07750">
    <property type="entry name" value="GcrA"/>
    <property type="match status" value="1"/>
</dbReference>
<evidence type="ECO:0000313" key="2">
    <source>
        <dbReference type="Proteomes" id="UP000186406"/>
    </source>
</evidence>
<organism evidence="1 2">
    <name type="scientific">Pseudoxanthobacter soli DSM 19599</name>
    <dbReference type="NCBI Taxonomy" id="1123029"/>
    <lineage>
        <taxon>Bacteria</taxon>
        <taxon>Pseudomonadati</taxon>
        <taxon>Pseudomonadota</taxon>
        <taxon>Alphaproteobacteria</taxon>
        <taxon>Hyphomicrobiales</taxon>
        <taxon>Segnochrobactraceae</taxon>
        <taxon>Pseudoxanthobacter</taxon>
    </lineage>
</organism>
<proteinExistence type="predicted"/>
<dbReference type="Gene3D" id="1.10.10.60">
    <property type="entry name" value="Homeodomain-like"/>
    <property type="match status" value="1"/>
</dbReference>
<dbReference type="AlphaFoldDB" id="A0A1M7ZJY1"/>
<reference evidence="1 2" key="1">
    <citation type="submission" date="2016-12" db="EMBL/GenBank/DDBJ databases">
        <authorList>
            <person name="Song W.-J."/>
            <person name="Kurnit D.M."/>
        </authorList>
    </citation>
    <scope>NUCLEOTIDE SEQUENCE [LARGE SCALE GENOMIC DNA]</scope>
    <source>
        <strain evidence="1 2">DSM 19599</strain>
    </source>
</reference>
<name>A0A1M7ZJY1_9HYPH</name>
<dbReference type="OrthoDB" id="9798071at2"/>
<dbReference type="EMBL" id="FRXO01000003">
    <property type="protein sequence ID" value="SHO65177.1"/>
    <property type="molecule type" value="Genomic_DNA"/>
</dbReference>
<dbReference type="STRING" id="1123029.SAMN02745172_02016"/>
<protein>
    <submittedName>
        <fullName evidence="1">Global cell cycle regulator GcrA</fullName>
    </submittedName>
</protein>
<dbReference type="RefSeq" id="WP_073628084.1">
    <property type="nucleotide sequence ID" value="NZ_FRXO01000003.1"/>
</dbReference>
<gene>
    <name evidence="1" type="ORF">SAMN02745172_02016</name>
</gene>
<dbReference type="InterPro" id="IPR011681">
    <property type="entry name" value="GcrA"/>
</dbReference>
<sequence>MSWNDERVELLKKLWIDGMSASQIATSLGEVTRNAVIGKIHRLGLSNRARPGAAVAAAAAAPAVAQSRPKPKMQPAAATAMAASAVAPQRTMRPAAATIGNTALKAEPVYLVESEPEKLPTTASVVVIDERVTIMMLTEQSCRWPIGDPGSEGFSFCGKRSETGIPYCTHHARIAYQPVERRRDRRSGH</sequence>
<evidence type="ECO:0000313" key="1">
    <source>
        <dbReference type="EMBL" id="SHO65177.1"/>
    </source>
</evidence>
<accession>A0A1M7ZJY1</accession>